<name>A0ABU7H8C2_9PSED</name>
<dbReference type="RefSeq" id="WP_330103321.1">
    <property type="nucleotide sequence ID" value="NZ_JAZDCT010000007.1"/>
</dbReference>
<protein>
    <submittedName>
        <fullName evidence="1">Uncharacterized protein</fullName>
    </submittedName>
</protein>
<accession>A0ABU7H8C2</accession>
<organism evidence="1 2">
    <name type="scientific">Pseudomonas carassii</name>
    <dbReference type="NCBI Taxonomy" id="3115855"/>
    <lineage>
        <taxon>Bacteria</taxon>
        <taxon>Pseudomonadati</taxon>
        <taxon>Pseudomonadota</taxon>
        <taxon>Gammaproteobacteria</taxon>
        <taxon>Pseudomonadales</taxon>
        <taxon>Pseudomonadaceae</taxon>
        <taxon>Pseudomonas</taxon>
    </lineage>
</organism>
<dbReference type="Proteomes" id="UP001354227">
    <property type="component" value="Unassembled WGS sequence"/>
</dbReference>
<evidence type="ECO:0000313" key="2">
    <source>
        <dbReference type="Proteomes" id="UP001354227"/>
    </source>
</evidence>
<evidence type="ECO:0000313" key="1">
    <source>
        <dbReference type="EMBL" id="MEE1887538.1"/>
    </source>
</evidence>
<gene>
    <name evidence="1" type="ORF">V0R62_07680</name>
</gene>
<comment type="caution">
    <text evidence="1">The sequence shown here is derived from an EMBL/GenBank/DDBJ whole genome shotgun (WGS) entry which is preliminary data.</text>
</comment>
<dbReference type="EMBL" id="JAZDCT010000007">
    <property type="protein sequence ID" value="MEE1887538.1"/>
    <property type="molecule type" value="Genomic_DNA"/>
</dbReference>
<reference evidence="1" key="1">
    <citation type="submission" date="2024-01" db="EMBL/GenBank/DDBJ databases">
        <title>Unpublished Manusciprt.</title>
        <authorList>
            <person name="Duman M."/>
            <person name="Valdes E.G."/>
            <person name="Ajmi N."/>
            <person name="Altun S."/>
            <person name="Saticioglu I.B."/>
        </authorList>
    </citation>
    <scope>NUCLEOTIDE SEQUENCE</scope>
    <source>
        <strain evidence="1">137P</strain>
    </source>
</reference>
<proteinExistence type="predicted"/>
<sequence>MLMKLAPKKPRSLRNFYLSIGATLVLMLAGRFYALKAEEQRVAQRAQWVENVLHLNSTLPRQVDALTRLERIDIISGDTIAYRYQVDMASSSLPWERKSKMEARVRAGLERLACKEPEFLEAMRRFKFRQEHFYTGYDNAFLFSVDINPDKLNCPT</sequence>
<keyword evidence="2" id="KW-1185">Reference proteome</keyword>